<dbReference type="AlphaFoldDB" id="A0A167K705"/>
<sequence>MSTLSPTTLNASASLLTLTKPKSEGYTCYFAECWAPSCPTHGIAQQHPPRVLPIPYVVPPTEVAWSKRLYSCGEFQDHPQREACWTPPSGGLTRSITASNDAFRCYAPTCEAINCPRHKRIVFPQLPPHSSVSLHNAHPALLIPEHGPYDCPDLAYDCSPSSASSTDSYLHTPTALQSSNGFFPPPTTVITPDSEEEDAYSRASIDSLSSFPSPPSIIVEPPSARSSMQSAWSVFGSDMDGYDGSSEMEGIPRRREMLGPLRPINRRKGVATHRSKGKENVRPERVLKHKPAVNELKEGASLIRGMLV</sequence>
<proteinExistence type="predicted"/>
<evidence type="ECO:0000313" key="2">
    <source>
        <dbReference type="Proteomes" id="UP000076738"/>
    </source>
</evidence>
<evidence type="ECO:0000313" key="1">
    <source>
        <dbReference type="EMBL" id="KZO94332.1"/>
    </source>
</evidence>
<gene>
    <name evidence="1" type="ORF">CALVIDRAFT_556381</name>
</gene>
<protein>
    <submittedName>
        <fullName evidence="1">Uncharacterized protein</fullName>
    </submittedName>
</protein>
<name>A0A167K705_CALVF</name>
<accession>A0A167K705</accession>
<organism evidence="1 2">
    <name type="scientific">Calocera viscosa (strain TUFC12733)</name>
    <dbReference type="NCBI Taxonomy" id="1330018"/>
    <lineage>
        <taxon>Eukaryota</taxon>
        <taxon>Fungi</taxon>
        <taxon>Dikarya</taxon>
        <taxon>Basidiomycota</taxon>
        <taxon>Agaricomycotina</taxon>
        <taxon>Dacrymycetes</taxon>
        <taxon>Dacrymycetales</taxon>
        <taxon>Dacrymycetaceae</taxon>
        <taxon>Calocera</taxon>
    </lineage>
</organism>
<dbReference type="EMBL" id="KV417295">
    <property type="protein sequence ID" value="KZO94332.1"/>
    <property type="molecule type" value="Genomic_DNA"/>
</dbReference>
<reference evidence="1 2" key="1">
    <citation type="journal article" date="2016" name="Mol. Biol. Evol.">
        <title>Comparative Genomics of Early-Diverging Mushroom-Forming Fungi Provides Insights into the Origins of Lignocellulose Decay Capabilities.</title>
        <authorList>
            <person name="Nagy L.G."/>
            <person name="Riley R."/>
            <person name="Tritt A."/>
            <person name="Adam C."/>
            <person name="Daum C."/>
            <person name="Floudas D."/>
            <person name="Sun H."/>
            <person name="Yadav J.S."/>
            <person name="Pangilinan J."/>
            <person name="Larsson K.H."/>
            <person name="Matsuura K."/>
            <person name="Barry K."/>
            <person name="Labutti K."/>
            <person name="Kuo R."/>
            <person name="Ohm R.A."/>
            <person name="Bhattacharya S.S."/>
            <person name="Shirouzu T."/>
            <person name="Yoshinaga Y."/>
            <person name="Martin F.M."/>
            <person name="Grigoriev I.V."/>
            <person name="Hibbett D.S."/>
        </authorList>
    </citation>
    <scope>NUCLEOTIDE SEQUENCE [LARGE SCALE GENOMIC DNA]</scope>
    <source>
        <strain evidence="1 2">TUFC12733</strain>
    </source>
</reference>
<dbReference type="Proteomes" id="UP000076738">
    <property type="component" value="Unassembled WGS sequence"/>
</dbReference>
<keyword evidence="2" id="KW-1185">Reference proteome</keyword>
<dbReference type="OrthoDB" id="10402032at2759"/>